<name>A0A6J5JY17_9GAMM</name>
<evidence type="ECO:0000259" key="14">
    <source>
        <dbReference type="SMART" id="SM01016"/>
    </source>
</evidence>
<evidence type="ECO:0000256" key="3">
    <source>
        <dbReference type="ARBA" id="ARBA00011245"/>
    </source>
</evidence>
<dbReference type="Gene3D" id="3.30.1360.70">
    <property type="entry name" value="Arginyl tRNA synthetase N-terminal domain"/>
    <property type="match status" value="1"/>
</dbReference>
<keyword evidence="5 11" id="KW-0436">Ligase</keyword>
<evidence type="ECO:0000256" key="12">
    <source>
        <dbReference type="RuleBase" id="RU363038"/>
    </source>
</evidence>
<comment type="subcellular location">
    <subcellularLocation>
        <location evidence="1 11">Cytoplasm</location>
    </subcellularLocation>
</comment>
<evidence type="ECO:0000259" key="13">
    <source>
        <dbReference type="SMART" id="SM00836"/>
    </source>
</evidence>
<dbReference type="PROSITE" id="PS00178">
    <property type="entry name" value="AA_TRNA_LIGASE_I"/>
    <property type="match status" value="1"/>
</dbReference>
<dbReference type="EC" id="6.1.1.19" evidence="11"/>
<evidence type="ECO:0000313" key="16">
    <source>
        <dbReference type="Proteomes" id="UP000509549"/>
    </source>
</evidence>
<dbReference type="RefSeq" id="WP_176605007.1">
    <property type="nucleotide sequence ID" value="NZ_LR794158.1"/>
</dbReference>
<keyword evidence="7 11" id="KW-0067">ATP-binding</keyword>
<dbReference type="HAMAP" id="MF_00123">
    <property type="entry name" value="Arg_tRNA_synth"/>
    <property type="match status" value="1"/>
</dbReference>
<keyword evidence="9 11" id="KW-0030">Aminoacyl-tRNA synthetase</keyword>
<protein>
    <recommendedName>
        <fullName evidence="11">Arginine--tRNA ligase</fullName>
        <ecNumber evidence="11">6.1.1.19</ecNumber>
    </recommendedName>
    <alternativeName>
        <fullName evidence="11">Arginyl-tRNA synthetase</fullName>
        <shortName evidence="11">ArgRS</shortName>
    </alternativeName>
</protein>
<dbReference type="PRINTS" id="PR01038">
    <property type="entry name" value="TRNASYNTHARG"/>
</dbReference>
<comment type="subunit">
    <text evidence="3 11">Monomer.</text>
</comment>
<gene>
    <name evidence="11 15" type="primary">argS</name>
    <name evidence="15" type="ORF">ESZ_00291</name>
</gene>
<dbReference type="EMBL" id="LR794158">
    <property type="protein sequence ID" value="CAB3976481.1"/>
    <property type="molecule type" value="Genomic_DNA"/>
</dbReference>
<dbReference type="Pfam" id="PF00750">
    <property type="entry name" value="tRNA-synt_1d"/>
    <property type="match status" value="1"/>
</dbReference>
<evidence type="ECO:0000256" key="7">
    <source>
        <dbReference type="ARBA" id="ARBA00022840"/>
    </source>
</evidence>
<dbReference type="KEGG" id="acil:ESZ_00291"/>
<evidence type="ECO:0000256" key="2">
    <source>
        <dbReference type="ARBA" id="ARBA00005594"/>
    </source>
</evidence>
<dbReference type="Pfam" id="PF03485">
    <property type="entry name" value="Arg_tRNA_synt_N"/>
    <property type="match status" value="1"/>
</dbReference>
<comment type="catalytic activity">
    <reaction evidence="10 11">
        <text>tRNA(Arg) + L-arginine + ATP = L-arginyl-tRNA(Arg) + AMP + diphosphate</text>
        <dbReference type="Rhea" id="RHEA:20301"/>
        <dbReference type="Rhea" id="RHEA-COMP:9658"/>
        <dbReference type="Rhea" id="RHEA-COMP:9673"/>
        <dbReference type="ChEBI" id="CHEBI:30616"/>
        <dbReference type="ChEBI" id="CHEBI:32682"/>
        <dbReference type="ChEBI" id="CHEBI:33019"/>
        <dbReference type="ChEBI" id="CHEBI:78442"/>
        <dbReference type="ChEBI" id="CHEBI:78513"/>
        <dbReference type="ChEBI" id="CHEBI:456215"/>
        <dbReference type="EC" id="6.1.1.19"/>
    </reaction>
</comment>
<dbReference type="SUPFAM" id="SSF47323">
    <property type="entry name" value="Anticodon-binding domain of a subclass of class I aminoacyl-tRNA synthetases"/>
    <property type="match status" value="1"/>
</dbReference>
<dbReference type="SUPFAM" id="SSF52374">
    <property type="entry name" value="Nucleotidylyl transferase"/>
    <property type="match status" value="1"/>
</dbReference>
<dbReference type="Gene3D" id="1.10.730.10">
    <property type="entry name" value="Isoleucyl-tRNA Synthetase, Domain 1"/>
    <property type="match status" value="1"/>
</dbReference>
<evidence type="ECO:0000313" key="15">
    <source>
        <dbReference type="EMBL" id="CAB3976481.1"/>
    </source>
</evidence>
<dbReference type="Proteomes" id="UP000509549">
    <property type="component" value="Chromosome"/>
</dbReference>
<keyword evidence="4 11" id="KW-0963">Cytoplasm</keyword>
<keyword evidence="8 11" id="KW-0648">Protein biosynthesis</keyword>
<dbReference type="PANTHER" id="PTHR11956">
    <property type="entry name" value="ARGINYL-TRNA SYNTHETASE"/>
    <property type="match status" value="1"/>
</dbReference>
<accession>A0A6J5JY17</accession>
<keyword evidence="6 11" id="KW-0547">Nucleotide-binding</keyword>
<comment type="similarity">
    <text evidence="2 11 12">Belongs to the class-I aminoacyl-tRNA synthetase family.</text>
</comment>
<organism evidence="15 16">
    <name type="scientific">Candidatus Azoamicus ciliaticola</name>
    <dbReference type="NCBI Taxonomy" id="2652803"/>
    <lineage>
        <taxon>Bacteria</taxon>
        <taxon>Pseudomonadati</taxon>
        <taxon>Pseudomonadota</taxon>
        <taxon>Gammaproteobacteria</taxon>
        <taxon>Candidatus Azoamicaceae</taxon>
        <taxon>Candidatus Azoamicus</taxon>
    </lineage>
</organism>
<dbReference type="FunFam" id="3.40.50.620:FF:000116">
    <property type="entry name" value="Arginine--tRNA ligase"/>
    <property type="match status" value="1"/>
</dbReference>
<evidence type="ECO:0000256" key="4">
    <source>
        <dbReference type="ARBA" id="ARBA00022490"/>
    </source>
</evidence>
<dbReference type="Gene3D" id="3.40.50.620">
    <property type="entry name" value="HUPs"/>
    <property type="match status" value="1"/>
</dbReference>
<dbReference type="InterPro" id="IPR009080">
    <property type="entry name" value="tRNAsynth_Ia_anticodon-bd"/>
</dbReference>
<evidence type="ECO:0000256" key="8">
    <source>
        <dbReference type="ARBA" id="ARBA00022917"/>
    </source>
</evidence>
<reference evidence="15 16" key="1">
    <citation type="submission" date="2020-04" db="EMBL/GenBank/DDBJ databases">
        <authorList>
            <person name="Graf S J."/>
        </authorList>
    </citation>
    <scope>NUCLEOTIDE SEQUENCE [LARGE SCALE GENOMIC DNA]</scope>
    <source>
        <strain evidence="15">1</strain>
    </source>
</reference>
<dbReference type="InterPro" id="IPR036695">
    <property type="entry name" value="Arg-tRNA-synth_N_sf"/>
</dbReference>
<dbReference type="SUPFAM" id="SSF55190">
    <property type="entry name" value="Arginyl-tRNA synthetase (ArgRS), N-terminal 'additional' domain"/>
    <property type="match status" value="1"/>
</dbReference>
<feature type="domain" description="DALR anticodon binding" evidence="13">
    <location>
        <begin position="458"/>
        <end position="571"/>
    </location>
</feature>
<evidence type="ECO:0000256" key="1">
    <source>
        <dbReference type="ARBA" id="ARBA00004496"/>
    </source>
</evidence>
<dbReference type="AlphaFoldDB" id="A0A6J5JY17"/>
<feature type="short sequence motif" description="'HIGH' region" evidence="11">
    <location>
        <begin position="123"/>
        <end position="133"/>
    </location>
</feature>
<dbReference type="Pfam" id="PF05746">
    <property type="entry name" value="DALR_1"/>
    <property type="match status" value="1"/>
</dbReference>
<dbReference type="NCBIfam" id="TIGR00456">
    <property type="entry name" value="argS"/>
    <property type="match status" value="1"/>
</dbReference>
<dbReference type="InterPro" id="IPR005148">
    <property type="entry name" value="Arg-tRNA-synth_N"/>
</dbReference>
<dbReference type="GO" id="GO:0005524">
    <property type="term" value="F:ATP binding"/>
    <property type="evidence" value="ECO:0007669"/>
    <property type="project" value="UniProtKB-UniRule"/>
</dbReference>
<dbReference type="SMART" id="SM01016">
    <property type="entry name" value="Arg_tRNA_synt_N"/>
    <property type="match status" value="1"/>
</dbReference>
<sequence length="571" mass="66426">MIKTIKTICYRAIIKKFPILHKQLKLKDIDVSQSKDTAKYHFQFNGVMKLSQYTKEHPLNIAKKIQESIEQIISNEFLTSEITHPGFINFKINQKLIKKKLNKLFKKIKIKNKEKIIIDYSSPNIAKDMHVGHLRSTIIGDCLAKILKYTGNTVIKISHLGDWGTQFGILINYIKNKYNTQTIKKLPLQKLSELYKDAQKKFETDNSFKEHAKKEVIKLQNKEKNTINIWKEINKISKKEYKKIYDLLNIKIKYKGESFYNDLINPLIKKFEKKNIIEISNNAKCIYIDGMINKENLPLPLIIKKSDGGSNYATTDLAALYYRIKYNKANKIIYITDVGQSMHFKMVFEAIKKSEINKNTHLIHLPIGLMLTSDGKKIKTRSGESEKLISLLKKAINYSKKILKSKNNKINKTMLNNSAKILGINTIKYSDLSNKIDQNYIFDYKKILQSNGNTASFLNYAYVRINSIRNKIRDNKKIDETILNLQEKTEIDLAVHLTQYNYIIEKTEDELNPNILTTYLYKLAEKFHSFFHECNVIKSQNKNSRLLLCKITSKILKSGMSLLGLKIIKRM</sequence>
<dbReference type="SMART" id="SM00836">
    <property type="entry name" value="DALR_1"/>
    <property type="match status" value="1"/>
</dbReference>
<dbReference type="InterPro" id="IPR001278">
    <property type="entry name" value="Arg-tRNA-ligase"/>
</dbReference>
<feature type="domain" description="Arginyl tRNA synthetase N-terminal" evidence="14">
    <location>
        <begin position="3"/>
        <end position="92"/>
    </location>
</feature>
<dbReference type="InterPro" id="IPR008909">
    <property type="entry name" value="DALR_anticod-bd"/>
</dbReference>
<evidence type="ECO:0000256" key="10">
    <source>
        <dbReference type="ARBA" id="ARBA00049339"/>
    </source>
</evidence>
<evidence type="ECO:0000256" key="9">
    <source>
        <dbReference type="ARBA" id="ARBA00023146"/>
    </source>
</evidence>
<dbReference type="InterPro" id="IPR001412">
    <property type="entry name" value="aa-tRNA-synth_I_CS"/>
</dbReference>
<evidence type="ECO:0000256" key="11">
    <source>
        <dbReference type="HAMAP-Rule" id="MF_00123"/>
    </source>
</evidence>
<dbReference type="GO" id="GO:0006420">
    <property type="term" value="P:arginyl-tRNA aminoacylation"/>
    <property type="evidence" value="ECO:0007669"/>
    <property type="project" value="UniProtKB-UniRule"/>
</dbReference>
<evidence type="ECO:0000256" key="5">
    <source>
        <dbReference type="ARBA" id="ARBA00022598"/>
    </source>
</evidence>
<dbReference type="InterPro" id="IPR014729">
    <property type="entry name" value="Rossmann-like_a/b/a_fold"/>
</dbReference>
<dbReference type="InterPro" id="IPR035684">
    <property type="entry name" value="ArgRS_core"/>
</dbReference>
<proteinExistence type="inferred from homology"/>
<dbReference type="GO" id="GO:0004814">
    <property type="term" value="F:arginine-tRNA ligase activity"/>
    <property type="evidence" value="ECO:0007669"/>
    <property type="project" value="UniProtKB-UniRule"/>
</dbReference>
<dbReference type="PANTHER" id="PTHR11956:SF5">
    <property type="entry name" value="ARGININE--TRNA LIGASE, CYTOPLASMIC"/>
    <property type="match status" value="1"/>
</dbReference>
<evidence type="ECO:0000256" key="6">
    <source>
        <dbReference type="ARBA" id="ARBA00022741"/>
    </source>
</evidence>
<dbReference type="FunFam" id="1.10.730.10:FF:000006">
    <property type="entry name" value="Arginyl-tRNA synthetase 2, mitochondrial"/>
    <property type="match status" value="1"/>
</dbReference>
<keyword evidence="16" id="KW-1185">Reference proteome</keyword>
<dbReference type="GO" id="GO:0005737">
    <property type="term" value="C:cytoplasm"/>
    <property type="evidence" value="ECO:0007669"/>
    <property type="project" value="UniProtKB-SubCell"/>
</dbReference>